<protein>
    <submittedName>
        <fullName evidence="2">Uncharacterized protein</fullName>
    </submittedName>
</protein>
<accession>A0A0E9Q6I8</accession>
<organism evidence="2">
    <name type="scientific">Anguilla anguilla</name>
    <name type="common">European freshwater eel</name>
    <name type="synonym">Muraena anguilla</name>
    <dbReference type="NCBI Taxonomy" id="7936"/>
    <lineage>
        <taxon>Eukaryota</taxon>
        <taxon>Metazoa</taxon>
        <taxon>Chordata</taxon>
        <taxon>Craniata</taxon>
        <taxon>Vertebrata</taxon>
        <taxon>Euteleostomi</taxon>
        <taxon>Actinopterygii</taxon>
        <taxon>Neopterygii</taxon>
        <taxon>Teleostei</taxon>
        <taxon>Anguilliformes</taxon>
        <taxon>Anguillidae</taxon>
        <taxon>Anguilla</taxon>
    </lineage>
</organism>
<reference evidence="2" key="2">
    <citation type="journal article" date="2015" name="Fish Shellfish Immunol.">
        <title>Early steps in the European eel (Anguilla anguilla)-Vibrio vulnificus interaction in the gills: Role of the RtxA13 toxin.</title>
        <authorList>
            <person name="Callol A."/>
            <person name="Pajuelo D."/>
            <person name="Ebbesson L."/>
            <person name="Teles M."/>
            <person name="MacKenzie S."/>
            <person name="Amaro C."/>
        </authorList>
    </citation>
    <scope>NUCLEOTIDE SEQUENCE</scope>
</reference>
<evidence type="ECO:0000313" key="2">
    <source>
        <dbReference type="EMBL" id="JAH11945.1"/>
    </source>
</evidence>
<name>A0A0E9Q6I8_ANGAN</name>
<evidence type="ECO:0000256" key="1">
    <source>
        <dbReference type="SAM" id="MobiDB-lite"/>
    </source>
</evidence>
<dbReference type="EMBL" id="GBXM01096632">
    <property type="protein sequence ID" value="JAH11945.1"/>
    <property type="molecule type" value="Transcribed_RNA"/>
</dbReference>
<dbReference type="AlphaFoldDB" id="A0A0E9Q6I8"/>
<sequence>MNLVRACAGRLPNSKKKKKA</sequence>
<reference evidence="2" key="1">
    <citation type="submission" date="2014-11" db="EMBL/GenBank/DDBJ databases">
        <authorList>
            <person name="Amaro Gonzalez C."/>
        </authorList>
    </citation>
    <scope>NUCLEOTIDE SEQUENCE</scope>
</reference>
<feature type="region of interest" description="Disordered" evidence="1">
    <location>
        <begin position="1"/>
        <end position="20"/>
    </location>
</feature>
<proteinExistence type="predicted"/>